<evidence type="ECO:0000256" key="1">
    <source>
        <dbReference type="ARBA" id="ARBA00008624"/>
    </source>
</evidence>
<reference evidence="9" key="1">
    <citation type="journal article" date="2014" name="Nat. Genet.">
        <title>Genome of the human hookworm Necator americanus.</title>
        <authorList>
            <person name="Tang Y.T."/>
            <person name="Gao X."/>
            <person name="Rosa B.A."/>
            <person name="Abubucker S."/>
            <person name="Hallsworth-Pepin K."/>
            <person name="Martin J."/>
            <person name="Tyagi R."/>
            <person name="Heizer E."/>
            <person name="Zhang X."/>
            <person name="Bhonagiri-Palsikar V."/>
            <person name="Minx P."/>
            <person name="Warren W.C."/>
            <person name="Wang Q."/>
            <person name="Zhan B."/>
            <person name="Hotez P.J."/>
            <person name="Sternberg P.W."/>
            <person name="Dougall A."/>
            <person name="Gaze S.T."/>
            <person name="Mulvenna J."/>
            <person name="Sotillo J."/>
            <person name="Ranganathan S."/>
            <person name="Rabelo E.M."/>
            <person name="Wilson R.K."/>
            <person name="Felgner P.L."/>
            <person name="Bethony J."/>
            <person name="Hawdon J.M."/>
            <person name="Gasser R.B."/>
            <person name="Loukas A."/>
            <person name="Mitreva M."/>
        </authorList>
    </citation>
    <scope>NUCLEOTIDE SEQUENCE [LARGE SCALE GENOMIC DNA]</scope>
</reference>
<dbReference type="GO" id="GO:0010506">
    <property type="term" value="P:regulation of autophagy"/>
    <property type="evidence" value="ECO:0007669"/>
    <property type="project" value="UniProtKB-UniRule"/>
</dbReference>
<evidence type="ECO:0000259" key="7">
    <source>
        <dbReference type="SMART" id="SM00704"/>
    </source>
</evidence>
<dbReference type="AlphaFoldDB" id="W2T8Z6"/>
<dbReference type="InterPro" id="IPR045131">
    <property type="entry name" value="CISD1/2"/>
</dbReference>
<dbReference type="GeneID" id="25350452"/>
<dbReference type="GO" id="GO:0005741">
    <property type="term" value="C:mitochondrial outer membrane"/>
    <property type="evidence" value="ECO:0007669"/>
    <property type="project" value="TreeGrafter"/>
</dbReference>
<comment type="subcellular location">
    <subcellularLocation>
        <location evidence="6">Endoplasmic reticulum membrane</location>
        <topology evidence="6">Single-pass membrane protein</topology>
    </subcellularLocation>
</comment>
<protein>
    <recommendedName>
        <fullName evidence="6">CDGSH iron-sulfur domain-containing protein 2 homologue</fullName>
    </recommendedName>
</protein>
<dbReference type="Pfam" id="PF09360">
    <property type="entry name" value="zf-CDGSH"/>
    <property type="match status" value="1"/>
</dbReference>
<dbReference type="STRING" id="51031.W2T8Z6"/>
<keyword evidence="3 6" id="KW-0479">Metal-binding</keyword>
<evidence type="ECO:0000256" key="2">
    <source>
        <dbReference type="ARBA" id="ARBA00022714"/>
    </source>
</evidence>
<dbReference type="PANTHER" id="PTHR13680:SF5">
    <property type="entry name" value="CDGSH IRON-SULFUR DOMAIN-CONTAINING PROTEIN 1"/>
    <property type="match status" value="1"/>
</dbReference>
<name>W2T8Z6_NECAM</name>
<dbReference type="OrthoDB" id="449252at2759"/>
<feature type="transmembrane region" description="Helical" evidence="6">
    <location>
        <begin position="49"/>
        <end position="71"/>
    </location>
</feature>
<feature type="domain" description="Iron-binding zinc finger CDGSH type" evidence="7">
    <location>
        <begin position="87"/>
        <end position="125"/>
    </location>
</feature>
<keyword evidence="9" id="KW-1185">Reference proteome</keyword>
<dbReference type="GO" id="GO:0051537">
    <property type="term" value="F:2 iron, 2 sulfur cluster binding"/>
    <property type="evidence" value="ECO:0007669"/>
    <property type="project" value="UniProtKB-UniRule"/>
</dbReference>
<dbReference type="GO" id="GO:0046872">
    <property type="term" value="F:metal ion binding"/>
    <property type="evidence" value="ECO:0007669"/>
    <property type="project" value="UniProtKB-UniRule"/>
</dbReference>
<dbReference type="CTD" id="25350452"/>
<keyword evidence="6" id="KW-1133">Transmembrane helix</keyword>
<evidence type="ECO:0000313" key="8">
    <source>
        <dbReference type="EMBL" id="ETN78323.1"/>
    </source>
</evidence>
<dbReference type="InterPro" id="IPR018967">
    <property type="entry name" value="FeS-contain_CDGSH-typ"/>
</dbReference>
<keyword evidence="6" id="KW-0256">Endoplasmic reticulum</keyword>
<organism evidence="8 9">
    <name type="scientific">Necator americanus</name>
    <name type="common">Human hookworm</name>
    <dbReference type="NCBI Taxonomy" id="51031"/>
    <lineage>
        <taxon>Eukaryota</taxon>
        <taxon>Metazoa</taxon>
        <taxon>Ecdysozoa</taxon>
        <taxon>Nematoda</taxon>
        <taxon>Chromadorea</taxon>
        <taxon>Rhabditida</taxon>
        <taxon>Rhabditina</taxon>
        <taxon>Rhabditomorpha</taxon>
        <taxon>Strongyloidea</taxon>
        <taxon>Ancylostomatidae</taxon>
        <taxon>Bunostominae</taxon>
        <taxon>Necator</taxon>
    </lineage>
</organism>
<dbReference type="GO" id="GO:0005789">
    <property type="term" value="C:endoplasmic reticulum membrane"/>
    <property type="evidence" value="ECO:0007669"/>
    <property type="project" value="UniProtKB-SubCell"/>
</dbReference>
<evidence type="ECO:0000256" key="4">
    <source>
        <dbReference type="ARBA" id="ARBA00023004"/>
    </source>
</evidence>
<dbReference type="KEGG" id="nai:NECAME_10423"/>
<evidence type="ECO:0000313" key="9">
    <source>
        <dbReference type="Proteomes" id="UP000053676"/>
    </source>
</evidence>
<dbReference type="EMBL" id="KI659967">
    <property type="protein sequence ID" value="ETN78323.1"/>
    <property type="molecule type" value="Genomic_DNA"/>
</dbReference>
<proteinExistence type="inferred from homology"/>
<evidence type="ECO:0000256" key="6">
    <source>
        <dbReference type="RuleBase" id="RU369084"/>
    </source>
</evidence>
<evidence type="ECO:0000256" key="5">
    <source>
        <dbReference type="ARBA" id="ARBA00023014"/>
    </source>
</evidence>
<sequence length="139" mass="15056">MTMGGFSFLSQTTANPPHSQATFFSSSNSSPDMACTAQQAPSCHTGKCILYTAGFVLGGVALGYFIGYKLALRKARVNSKVQLANDKVVDTVDMEDIGEKKAFCRCWKSEKFPYCDGAHTRHNNETGDNVGPLIVKGKH</sequence>
<dbReference type="Proteomes" id="UP000053676">
    <property type="component" value="Unassembled WGS sequence"/>
</dbReference>
<dbReference type="Gene3D" id="3.40.5.90">
    <property type="entry name" value="CDGSH iron-sulfur domain, mitoNEET-type"/>
    <property type="match status" value="1"/>
</dbReference>
<gene>
    <name evidence="8" type="ORF">NECAME_10423</name>
</gene>
<keyword evidence="6" id="KW-0812">Transmembrane</keyword>
<dbReference type="InterPro" id="IPR042216">
    <property type="entry name" value="MitoNEET_CISD"/>
</dbReference>
<accession>W2T8Z6</accession>
<dbReference type="FunFam" id="3.40.5.90:FF:000001">
    <property type="entry name" value="CDGSH iron-sulfur domain-containing protein 1"/>
    <property type="match status" value="1"/>
</dbReference>
<comment type="cofactor">
    <cofactor evidence="6">
        <name>[2Fe-2S] cluster</name>
        <dbReference type="ChEBI" id="CHEBI:190135"/>
    </cofactor>
    <text evidence="6">Binds 1 [2Fe-2S] cluster.</text>
</comment>
<keyword evidence="2 6" id="KW-0001">2Fe-2S</keyword>
<dbReference type="OMA" id="CHATRDW"/>
<dbReference type="PANTHER" id="PTHR13680">
    <property type="entry name" value="CDGSH IRON-SULFUR DOMAIN-CONTAINING PROTEIN 1"/>
    <property type="match status" value="1"/>
</dbReference>
<dbReference type="SMART" id="SM00704">
    <property type="entry name" value="ZnF_CDGSH"/>
    <property type="match status" value="1"/>
</dbReference>
<keyword evidence="6" id="KW-0472">Membrane</keyword>
<comment type="similarity">
    <text evidence="1 6">Belongs to the CISD protein family. CISD2 subfamily.</text>
</comment>
<keyword evidence="5 6" id="KW-0411">Iron-sulfur</keyword>
<evidence type="ECO:0000256" key="3">
    <source>
        <dbReference type="ARBA" id="ARBA00022723"/>
    </source>
</evidence>
<keyword evidence="4 6" id="KW-0408">Iron</keyword>